<dbReference type="InParanoid" id="H2Y0P9"/>
<dbReference type="OMA" id="PSCAIAK"/>
<dbReference type="InterPro" id="IPR046815">
    <property type="entry name" value="P2RX7_C"/>
</dbReference>
<proteinExistence type="predicted"/>
<reference evidence="4" key="1">
    <citation type="journal article" date="2002" name="Science">
        <title>The draft genome of Ciona intestinalis: insights into chordate and vertebrate origins.</title>
        <authorList>
            <person name="Dehal P."/>
            <person name="Satou Y."/>
            <person name="Campbell R.K."/>
            <person name="Chapman J."/>
            <person name="Degnan B."/>
            <person name="De Tomaso A."/>
            <person name="Davidson B."/>
            <person name="Di Gregorio A."/>
            <person name="Gelpke M."/>
            <person name="Goodstein D.M."/>
            <person name="Harafuji N."/>
            <person name="Hastings K.E."/>
            <person name="Ho I."/>
            <person name="Hotta K."/>
            <person name="Huang W."/>
            <person name="Kawashima T."/>
            <person name="Lemaire P."/>
            <person name="Martinez D."/>
            <person name="Meinertzhagen I.A."/>
            <person name="Necula S."/>
            <person name="Nonaka M."/>
            <person name="Putnam N."/>
            <person name="Rash S."/>
            <person name="Saiga H."/>
            <person name="Satake M."/>
            <person name="Terry A."/>
            <person name="Yamada L."/>
            <person name="Wang H.G."/>
            <person name="Awazu S."/>
            <person name="Azumi K."/>
            <person name="Boore J."/>
            <person name="Branno M."/>
            <person name="Chin-Bow S."/>
            <person name="DeSantis R."/>
            <person name="Doyle S."/>
            <person name="Francino P."/>
            <person name="Keys D.N."/>
            <person name="Haga S."/>
            <person name="Hayashi H."/>
            <person name="Hino K."/>
            <person name="Imai K.S."/>
            <person name="Inaba K."/>
            <person name="Kano S."/>
            <person name="Kobayashi K."/>
            <person name="Kobayashi M."/>
            <person name="Lee B.I."/>
            <person name="Makabe K.W."/>
            <person name="Manohar C."/>
            <person name="Matassi G."/>
            <person name="Medina M."/>
            <person name="Mochizuki Y."/>
            <person name="Mount S."/>
            <person name="Morishita T."/>
            <person name="Miura S."/>
            <person name="Nakayama A."/>
            <person name="Nishizaka S."/>
            <person name="Nomoto H."/>
            <person name="Ohta F."/>
            <person name="Oishi K."/>
            <person name="Rigoutsos I."/>
            <person name="Sano M."/>
            <person name="Sasaki A."/>
            <person name="Sasakura Y."/>
            <person name="Shoguchi E."/>
            <person name="Shin-i T."/>
            <person name="Spagnuolo A."/>
            <person name="Stainier D."/>
            <person name="Suzuki M.M."/>
            <person name="Tassy O."/>
            <person name="Takatori N."/>
            <person name="Tokuoka M."/>
            <person name="Yagi K."/>
            <person name="Yoshizaki F."/>
            <person name="Wada S."/>
            <person name="Zhang C."/>
            <person name="Hyatt P.D."/>
            <person name="Larimer F."/>
            <person name="Detter C."/>
            <person name="Doggett N."/>
            <person name="Glavina T."/>
            <person name="Hawkins T."/>
            <person name="Richardson P."/>
            <person name="Lucas S."/>
            <person name="Kohara Y."/>
            <person name="Levine M."/>
            <person name="Satoh N."/>
            <person name="Rokhsar D.S."/>
        </authorList>
    </citation>
    <scope>NUCLEOTIDE SEQUENCE [LARGE SCALE GENOMIC DNA]</scope>
</reference>
<dbReference type="Ensembl" id="ENSCINT00000030395.1">
    <property type="protein sequence ID" value="ENSCINP00000035483.1"/>
    <property type="gene ID" value="ENSCING00000018570.1"/>
</dbReference>
<evidence type="ECO:0000259" key="2">
    <source>
        <dbReference type="Pfam" id="PF20478"/>
    </source>
</evidence>
<reference evidence="3" key="3">
    <citation type="submission" date="2025-09" db="UniProtKB">
        <authorList>
            <consortium name="Ensembl"/>
        </authorList>
    </citation>
    <scope>IDENTIFICATION</scope>
</reference>
<dbReference type="HOGENOM" id="CLU_100750_0_1_1"/>
<dbReference type="Pfam" id="PF20478">
    <property type="entry name" value="P2RX7_C"/>
    <property type="match status" value="1"/>
</dbReference>
<keyword evidence="4" id="KW-1185">Reference proteome</keyword>
<dbReference type="AlphaFoldDB" id="H2Y0P9"/>
<organism evidence="3 4">
    <name type="scientific">Ciona intestinalis</name>
    <name type="common">Transparent sea squirt</name>
    <name type="synonym">Ascidia intestinalis</name>
    <dbReference type="NCBI Taxonomy" id="7719"/>
    <lineage>
        <taxon>Eukaryota</taxon>
        <taxon>Metazoa</taxon>
        <taxon>Chordata</taxon>
        <taxon>Tunicata</taxon>
        <taxon>Ascidiacea</taxon>
        <taxon>Phlebobranchia</taxon>
        <taxon>Cionidae</taxon>
        <taxon>Ciona</taxon>
    </lineage>
</organism>
<name>H2Y0P9_CIOIN</name>
<evidence type="ECO:0000313" key="4">
    <source>
        <dbReference type="Proteomes" id="UP000008144"/>
    </source>
</evidence>
<evidence type="ECO:0000256" key="1">
    <source>
        <dbReference type="SAM" id="MobiDB-lite"/>
    </source>
</evidence>
<dbReference type="PANTHER" id="PTHR36981:SF9">
    <property type="entry name" value="NANOR-RELATED"/>
    <property type="match status" value="1"/>
</dbReference>
<protein>
    <recommendedName>
        <fullName evidence="2">P2X purinoreceptor 7 intracellular domain-containing protein</fullName>
    </recommendedName>
</protein>
<reference evidence="3" key="2">
    <citation type="submission" date="2025-08" db="UniProtKB">
        <authorList>
            <consortium name="Ensembl"/>
        </authorList>
    </citation>
    <scope>IDENTIFICATION</scope>
</reference>
<feature type="domain" description="P2X purinoreceptor 7 intracellular" evidence="2">
    <location>
        <begin position="33"/>
        <end position="157"/>
    </location>
</feature>
<dbReference type="Proteomes" id="UP000008144">
    <property type="component" value="Unassembled WGS sequence"/>
</dbReference>
<dbReference type="GeneTree" id="ENSGT00530000068605"/>
<evidence type="ECO:0000313" key="3">
    <source>
        <dbReference type="Ensembl" id="ENSCINP00000035483.1"/>
    </source>
</evidence>
<dbReference type="PANTHER" id="PTHR36981">
    <property type="entry name" value="ZGC:195170"/>
    <property type="match status" value="1"/>
</dbReference>
<feature type="region of interest" description="Disordered" evidence="1">
    <location>
        <begin position="1"/>
        <end position="35"/>
    </location>
</feature>
<sequence length="168" mass="19439">TESDSDDSEVSGSIKPYRYEPESNEQTEESVMSPEATLTVDRRRCQCGLCECMAAAQESVCCREQEQVSQKMPDTANCITEHKNFDPVCLNEDVLEVAYSTYQQHSNLNDGNNWKRYTAYRQFIRWCYGYLGMKVRVPIPACVVNKIRHSFPLQEGQDKHNDFYLNKQ</sequence>
<accession>H2Y0P9</accession>